<evidence type="ECO:0000313" key="2">
    <source>
        <dbReference type="Proteomes" id="UP001415857"/>
    </source>
</evidence>
<organism evidence="1 2">
    <name type="scientific">Liquidambar formosana</name>
    <name type="common">Formosan gum</name>
    <dbReference type="NCBI Taxonomy" id="63359"/>
    <lineage>
        <taxon>Eukaryota</taxon>
        <taxon>Viridiplantae</taxon>
        <taxon>Streptophyta</taxon>
        <taxon>Embryophyta</taxon>
        <taxon>Tracheophyta</taxon>
        <taxon>Spermatophyta</taxon>
        <taxon>Magnoliopsida</taxon>
        <taxon>eudicotyledons</taxon>
        <taxon>Gunneridae</taxon>
        <taxon>Pentapetalae</taxon>
        <taxon>Saxifragales</taxon>
        <taxon>Altingiaceae</taxon>
        <taxon>Liquidambar</taxon>
    </lineage>
</organism>
<sequence>MAAMAFAGDIILLQNVRITKFGGVVEARTVQCSSLQCLVHPYESLVLKGADDLIIDCRVGITPKEKLRKVIEWVQRAGSTLHNIELHTCQKRQLSRNWKVQEERKSRDCLSLVEVSHLTNSCKATFYASVGEIFLPFTWRTLGESEKERMFISRRLEDNNVAEDLICTGCQICGSPLNLEHRSTLKQDNVPLYCQKSSNRLHVVSLIYRPFVLYVWDETEYVPLFVTNKAAEFLFGNIRAERVQVCYRGQKHDRNVKDCDKENKKATAHATIVGEGSANSCPPDADKSLDPHQKHQCDKNPNFYLIWLILLKVLLQQGKNSPLKFEVIVNAGLDKEDGRFEMVSASMPCFRTKGSSV</sequence>
<evidence type="ECO:0000313" key="1">
    <source>
        <dbReference type="EMBL" id="KAK9270936.1"/>
    </source>
</evidence>
<dbReference type="AlphaFoldDB" id="A0AAP0NF44"/>
<name>A0AAP0NF44_LIQFO</name>
<keyword evidence="2" id="KW-1185">Reference proteome</keyword>
<dbReference type="EMBL" id="JBBPBK010000014">
    <property type="protein sequence ID" value="KAK9270936.1"/>
    <property type="molecule type" value="Genomic_DNA"/>
</dbReference>
<accession>A0AAP0NF44</accession>
<dbReference type="PANTHER" id="PTHR38542:SF2">
    <property type="entry name" value="REPLICATION FACTOR A C-TERMINAL DOMAIN-CONTAINING PROTEIN"/>
    <property type="match status" value="1"/>
</dbReference>
<protein>
    <submittedName>
        <fullName evidence="1">Uncharacterized protein</fullName>
    </submittedName>
</protein>
<reference evidence="1 2" key="1">
    <citation type="journal article" date="2024" name="Plant J.">
        <title>Genome sequences and population genomics reveal climatic adaptation and genomic divergence between two closely related sweetgum species.</title>
        <authorList>
            <person name="Xu W.Q."/>
            <person name="Ren C.Q."/>
            <person name="Zhang X.Y."/>
            <person name="Comes H.P."/>
            <person name="Liu X.H."/>
            <person name="Li Y.G."/>
            <person name="Kettle C.J."/>
            <person name="Jalonen R."/>
            <person name="Gaisberger H."/>
            <person name="Ma Y.Z."/>
            <person name="Qiu Y.X."/>
        </authorList>
    </citation>
    <scope>NUCLEOTIDE SEQUENCE [LARGE SCALE GENOMIC DNA]</scope>
    <source>
        <strain evidence="1">Hangzhou</strain>
    </source>
</reference>
<proteinExistence type="predicted"/>
<comment type="caution">
    <text evidence="1">The sequence shown here is derived from an EMBL/GenBank/DDBJ whole genome shotgun (WGS) entry which is preliminary data.</text>
</comment>
<gene>
    <name evidence="1" type="ORF">L1049_026524</name>
</gene>
<dbReference type="PANTHER" id="PTHR38542">
    <property type="entry name" value="OS04G0450500 PROTEIN"/>
    <property type="match status" value="1"/>
</dbReference>
<dbReference type="Proteomes" id="UP001415857">
    <property type="component" value="Unassembled WGS sequence"/>
</dbReference>